<evidence type="ECO:0000313" key="1">
    <source>
        <dbReference type="EMBL" id="VEL37089.1"/>
    </source>
</evidence>
<dbReference type="OrthoDB" id="242910at2759"/>
<keyword evidence="2" id="KW-1185">Reference proteome</keyword>
<name>A0A448XI32_9PLAT</name>
<dbReference type="Proteomes" id="UP000784294">
    <property type="component" value="Unassembled WGS sequence"/>
</dbReference>
<accession>A0A448XI32</accession>
<protein>
    <submittedName>
        <fullName evidence="1">Uncharacterized protein</fullName>
    </submittedName>
</protein>
<organism evidence="1 2">
    <name type="scientific">Protopolystoma xenopodis</name>
    <dbReference type="NCBI Taxonomy" id="117903"/>
    <lineage>
        <taxon>Eukaryota</taxon>
        <taxon>Metazoa</taxon>
        <taxon>Spiralia</taxon>
        <taxon>Lophotrochozoa</taxon>
        <taxon>Platyhelminthes</taxon>
        <taxon>Monogenea</taxon>
        <taxon>Polyopisthocotylea</taxon>
        <taxon>Polystomatidea</taxon>
        <taxon>Polystomatidae</taxon>
        <taxon>Protopolystoma</taxon>
    </lineage>
</organism>
<comment type="caution">
    <text evidence="1">The sequence shown here is derived from an EMBL/GenBank/DDBJ whole genome shotgun (WGS) entry which is preliminary data.</text>
</comment>
<proteinExistence type="predicted"/>
<gene>
    <name evidence="1" type="ORF">PXEA_LOCUS30529</name>
</gene>
<reference evidence="1" key="1">
    <citation type="submission" date="2018-11" db="EMBL/GenBank/DDBJ databases">
        <authorList>
            <consortium name="Pathogen Informatics"/>
        </authorList>
    </citation>
    <scope>NUCLEOTIDE SEQUENCE</scope>
</reference>
<dbReference type="EMBL" id="CAAALY010253962">
    <property type="protein sequence ID" value="VEL37089.1"/>
    <property type="molecule type" value="Genomic_DNA"/>
</dbReference>
<dbReference type="AlphaFoldDB" id="A0A448XI32"/>
<sequence length="178" mass="19239">MPSCISNSMGYLSINIVIGLIRCLALHSVHTWLASGTSRGHLVSWDLRYQRPVTFACHPQLSPQRHDAASLLALRIVQPGLYYPTATTSSIAGSSSQGSQEPSQQPLIATSTSTTPKNVWRANWNIITEGVGPNFPPDTSRLLNSAGRQQISNLPGAASHTQVLVSSRCHTFDSVTFN</sequence>
<evidence type="ECO:0000313" key="2">
    <source>
        <dbReference type="Proteomes" id="UP000784294"/>
    </source>
</evidence>